<dbReference type="Pfam" id="PF13563">
    <property type="entry name" value="2_5_RNA_ligase2"/>
    <property type="match status" value="1"/>
</dbReference>
<evidence type="ECO:0000313" key="2">
    <source>
        <dbReference type="Proteomes" id="UP000259636"/>
    </source>
</evidence>
<organism evidence="1 2">
    <name type="scientific">Streptomyces koyangensis</name>
    <dbReference type="NCBI Taxonomy" id="188770"/>
    <lineage>
        <taxon>Bacteria</taxon>
        <taxon>Bacillati</taxon>
        <taxon>Actinomycetota</taxon>
        <taxon>Actinomycetes</taxon>
        <taxon>Kitasatosporales</taxon>
        <taxon>Streptomycetaceae</taxon>
        <taxon>Streptomyces</taxon>
        <taxon>Streptomyces aurantiacus group</taxon>
    </lineage>
</organism>
<proteinExistence type="predicted"/>
<accession>A0A385DL43</accession>
<sequence>MRAWLLVTEQLSARLDGPAEENGWGDRAGDTALTIPFPALDPLVTTGIRAHATVLYPFLPVARVRPGSADPGGTDAALRTLFASHAPFTLRFAAFHEEPGVLFLAPEPPGPLAALTGAVRAHWHEAVPYRGIFGPEGLDPHVTVAHGEKFGALRARLAPALPVTCHVTGVRLIVHDGHGWRDRVTYPLGAPGRVS</sequence>
<keyword evidence="1" id="KW-0436">Ligase</keyword>
<dbReference type="InterPro" id="IPR009097">
    <property type="entry name" value="Cyclic_Pdiesterase"/>
</dbReference>
<dbReference type="EMBL" id="CP031742">
    <property type="protein sequence ID" value="AXQ59118.1"/>
    <property type="molecule type" value="Genomic_DNA"/>
</dbReference>
<dbReference type="SUPFAM" id="SSF55144">
    <property type="entry name" value="LigT-like"/>
    <property type="match status" value="1"/>
</dbReference>
<dbReference type="Proteomes" id="UP000259636">
    <property type="component" value="Chromosome"/>
</dbReference>
<name>A0A385DL43_9ACTN</name>
<dbReference type="AlphaFoldDB" id="A0A385DL43"/>
<gene>
    <name evidence="1" type="ORF">D0C37_26355</name>
</gene>
<protein>
    <submittedName>
        <fullName evidence="1">2'-5' RNA ligase family protein</fullName>
    </submittedName>
</protein>
<dbReference type="GO" id="GO:0016874">
    <property type="term" value="F:ligase activity"/>
    <property type="evidence" value="ECO:0007669"/>
    <property type="project" value="UniProtKB-KW"/>
</dbReference>
<dbReference type="Gene3D" id="3.90.1140.10">
    <property type="entry name" value="Cyclic phosphodiesterase"/>
    <property type="match status" value="1"/>
</dbReference>
<dbReference type="KEGG" id="sky:D0C37_26355"/>
<evidence type="ECO:0000313" key="1">
    <source>
        <dbReference type="EMBL" id="AXQ59118.1"/>
    </source>
</evidence>
<reference evidence="1 2" key="1">
    <citation type="submission" date="2018-08" db="EMBL/GenBank/DDBJ databases">
        <authorList>
            <person name="Ferrada E.E."/>
            <person name="Latorre B.A."/>
        </authorList>
    </citation>
    <scope>NUCLEOTIDE SEQUENCE [LARGE SCALE GENOMIC DNA]</scope>
    <source>
        <strain evidence="1 2">VK-A60T</strain>
    </source>
</reference>